<evidence type="ECO:0000313" key="3">
    <source>
        <dbReference type="EMBL" id="SHG47023.1"/>
    </source>
</evidence>
<dbReference type="STRING" id="43928.SAMN05443636_0355"/>
<dbReference type="InterPro" id="IPR002068">
    <property type="entry name" value="A-crystallin/Hsp20_dom"/>
</dbReference>
<dbReference type="Gene3D" id="2.60.40.790">
    <property type="match status" value="1"/>
</dbReference>
<evidence type="ECO:0000313" key="4">
    <source>
        <dbReference type="Proteomes" id="UP000184357"/>
    </source>
</evidence>
<dbReference type="EMBL" id="FQWV01000001">
    <property type="protein sequence ID" value="SHG47023.1"/>
    <property type="molecule type" value="Genomic_DNA"/>
</dbReference>
<accession>A0A1M5K416</accession>
<evidence type="ECO:0000259" key="2">
    <source>
        <dbReference type="PROSITE" id="PS01031"/>
    </source>
</evidence>
<comment type="similarity">
    <text evidence="1">Belongs to the small heat shock protein (HSP20) family.</text>
</comment>
<sequence length="127" mass="13682">MRDDRDDPFGDIFDEIERMMSEMTGAAAGEAGAGDAGFGDETHVAVYEEGETLRLVADLPGVEKESIDLQCDGRTLTVSAAGASRRFDERVRLPVRVDEHSASASFNNGVLEVTFDALEPSADIDVE</sequence>
<dbReference type="RefSeq" id="WP_073306681.1">
    <property type="nucleotide sequence ID" value="NZ_FQWV01000001.1"/>
</dbReference>
<reference evidence="3 4" key="1">
    <citation type="submission" date="2016-11" db="EMBL/GenBank/DDBJ databases">
        <authorList>
            <person name="Jaros S."/>
            <person name="Januszkiewicz K."/>
            <person name="Wedrychowicz H."/>
        </authorList>
    </citation>
    <scope>NUCLEOTIDE SEQUENCE [LARGE SCALE GENOMIC DNA]</scope>
    <source>
        <strain evidence="3 4">DSM 9297</strain>
    </source>
</reference>
<dbReference type="Proteomes" id="UP000184357">
    <property type="component" value="Unassembled WGS sequence"/>
</dbReference>
<keyword evidence="4" id="KW-1185">Reference proteome</keyword>
<evidence type="ECO:0000256" key="1">
    <source>
        <dbReference type="PROSITE-ProRule" id="PRU00285"/>
    </source>
</evidence>
<name>A0A1M5K416_9EURY</name>
<dbReference type="SUPFAM" id="SSF49764">
    <property type="entry name" value="HSP20-like chaperones"/>
    <property type="match status" value="1"/>
</dbReference>
<dbReference type="PROSITE" id="PS01031">
    <property type="entry name" value="SHSP"/>
    <property type="match status" value="1"/>
</dbReference>
<organism evidence="3 4">
    <name type="scientific">Halobaculum gomorrense</name>
    <dbReference type="NCBI Taxonomy" id="43928"/>
    <lineage>
        <taxon>Archaea</taxon>
        <taxon>Methanobacteriati</taxon>
        <taxon>Methanobacteriota</taxon>
        <taxon>Stenosarchaea group</taxon>
        <taxon>Halobacteria</taxon>
        <taxon>Halobacteriales</taxon>
        <taxon>Haloferacaceae</taxon>
        <taxon>Halobaculum</taxon>
    </lineage>
</organism>
<dbReference type="Pfam" id="PF17886">
    <property type="entry name" value="ArsA_HSP20"/>
    <property type="match status" value="1"/>
</dbReference>
<dbReference type="AlphaFoldDB" id="A0A1M5K416"/>
<gene>
    <name evidence="3" type="ORF">SAMN05443636_0355</name>
</gene>
<dbReference type="InterPro" id="IPR040612">
    <property type="entry name" value="ArsA_HSP20-like"/>
</dbReference>
<protein>
    <submittedName>
        <fullName evidence="3">HSP20 family protein</fullName>
    </submittedName>
</protein>
<feature type="domain" description="SHSP" evidence="2">
    <location>
        <begin position="35"/>
        <end position="127"/>
    </location>
</feature>
<dbReference type="CDD" id="cd06464">
    <property type="entry name" value="ACD_sHsps-like"/>
    <property type="match status" value="1"/>
</dbReference>
<proteinExistence type="inferred from homology"/>
<dbReference type="InterPro" id="IPR008978">
    <property type="entry name" value="HSP20-like_chaperone"/>
</dbReference>
<dbReference type="OrthoDB" id="26084at2157"/>